<dbReference type="AlphaFoldDB" id="A0AAD9CZ26"/>
<dbReference type="Proteomes" id="UP001182556">
    <property type="component" value="Unassembled WGS sequence"/>
</dbReference>
<proteinExistence type="predicted"/>
<organism evidence="2 3">
    <name type="scientific">Papiliotrema laurentii</name>
    <name type="common">Cryptococcus laurentii</name>
    <dbReference type="NCBI Taxonomy" id="5418"/>
    <lineage>
        <taxon>Eukaryota</taxon>
        <taxon>Fungi</taxon>
        <taxon>Dikarya</taxon>
        <taxon>Basidiomycota</taxon>
        <taxon>Agaricomycotina</taxon>
        <taxon>Tremellomycetes</taxon>
        <taxon>Tremellales</taxon>
        <taxon>Rhynchogastremaceae</taxon>
        <taxon>Papiliotrema</taxon>
    </lineage>
</organism>
<reference evidence="2" key="1">
    <citation type="submission" date="2023-02" db="EMBL/GenBank/DDBJ databases">
        <title>Identification and recombinant expression of a fungal hydrolase from Papiliotrema laurentii that hydrolyzes apple cutin and clears colloidal polyester polyurethane.</title>
        <authorList>
            <consortium name="DOE Joint Genome Institute"/>
            <person name="Roman V.A."/>
            <person name="Bojanowski C."/>
            <person name="Crable B.R."/>
            <person name="Wagner D.N."/>
            <person name="Hung C.S."/>
            <person name="Nadeau L.J."/>
            <person name="Schratz L."/>
            <person name="Haridas S."/>
            <person name="Pangilinan J."/>
            <person name="Lipzen A."/>
            <person name="Na H."/>
            <person name="Yan M."/>
            <person name="Ng V."/>
            <person name="Grigoriev I.V."/>
            <person name="Spatafora J.W."/>
            <person name="Barlow D."/>
            <person name="Biffinger J."/>
            <person name="Kelley-Loughnane N."/>
            <person name="Varaljay V.A."/>
            <person name="Crookes-Goodson W.J."/>
        </authorList>
    </citation>
    <scope>NUCLEOTIDE SEQUENCE</scope>
    <source>
        <strain evidence="2">5307AH</strain>
    </source>
</reference>
<comment type="caution">
    <text evidence="2">The sequence shown here is derived from an EMBL/GenBank/DDBJ whole genome shotgun (WGS) entry which is preliminary data.</text>
</comment>
<evidence type="ECO:0000313" key="2">
    <source>
        <dbReference type="EMBL" id="KAK1924260.1"/>
    </source>
</evidence>
<dbReference type="EMBL" id="JAODAN010000005">
    <property type="protein sequence ID" value="KAK1924260.1"/>
    <property type="molecule type" value="Genomic_DNA"/>
</dbReference>
<protein>
    <submittedName>
        <fullName evidence="2">Uncharacterized protein</fullName>
    </submittedName>
</protein>
<keyword evidence="3" id="KW-1185">Reference proteome</keyword>
<gene>
    <name evidence="2" type="ORF">DB88DRAFT_489618</name>
</gene>
<keyword evidence="1" id="KW-0812">Transmembrane</keyword>
<name>A0AAD9CZ26_PAPLA</name>
<accession>A0AAD9CZ26</accession>
<keyword evidence="1" id="KW-0472">Membrane</keyword>
<sequence>MSTATPLVPRKPAPLYGPPPENRIGRKLWAWRMNLSTTFAAYMFEPWELYFMFTICVLVTVTFWMSVITYYPSHIAYLSRRFSYYVFDDETIDAGLVFRQWISREAGRLWEGVKGLGGAKEL</sequence>
<dbReference type="GO" id="GO:0005789">
    <property type="term" value="C:endoplasmic reticulum membrane"/>
    <property type="evidence" value="ECO:0007669"/>
    <property type="project" value="UniProtKB-SubCell"/>
</dbReference>
<keyword evidence="1" id="KW-1133">Transmembrane helix</keyword>
<feature type="transmembrane region" description="Helical" evidence="1">
    <location>
        <begin position="49"/>
        <end position="71"/>
    </location>
</feature>
<evidence type="ECO:0000313" key="3">
    <source>
        <dbReference type="Proteomes" id="UP001182556"/>
    </source>
</evidence>
<evidence type="ECO:0000256" key="1">
    <source>
        <dbReference type="SAM" id="Phobius"/>
    </source>
</evidence>